<dbReference type="NCBIfam" id="TIGR00787">
    <property type="entry name" value="dctP"/>
    <property type="match status" value="1"/>
</dbReference>
<dbReference type="PANTHER" id="PTHR33376:SF7">
    <property type="entry name" value="C4-DICARBOXYLATE-BINDING PROTEIN DCTB"/>
    <property type="match status" value="1"/>
</dbReference>
<dbReference type="CDD" id="cd13674">
    <property type="entry name" value="PBP2_TRAP_SBP_like_1"/>
    <property type="match status" value="1"/>
</dbReference>
<dbReference type="InterPro" id="IPR004682">
    <property type="entry name" value="TRAP_DctP"/>
</dbReference>
<feature type="chain" id="PRO_5021942755" evidence="4">
    <location>
        <begin position="25"/>
        <end position="331"/>
    </location>
</feature>
<feature type="signal peptide" evidence="4">
    <location>
        <begin position="1"/>
        <end position="24"/>
    </location>
</feature>
<dbReference type="GO" id="GO:0030288">
    <property type="term" value="C:outer membrane-bounded periplasmic space"/>
    <property type="evidence" value="ECO:0007669"/>
    <property type="project" value="InterPro"/>
</dbReference>
<dbReference type="EMBL" id="VLKY01000004">
    <property type="protein sequence ID" value="TWI55671.1"/>
    <property type="molecule type" value="Genomic_DNA"/>
</dbReference>
<sequence>MFKFVAMTLFAASLTIAPAASALADEPVIIKFSHVVSDDTPKGKGARLFQKLVQERLAGKVKVEVYPNSTLYGDEDELDALIRNDVQMLAPSLSKFDQYTKQLEVFDMPFLFDDMEAVKRFQRRDKSRELLGSMASHGIYGLAYWNNGMKQLTATRELRKPDDAKNLAFRIQASNLLDEQFKQIGAKAVKLPFNQSYKALKSGQVQGTENTWSNLYSQKINTVQPYITESNHGVLAYMLITNSKFWNSLPFAIRSQLEQISDEVTQVVNKEAESINAKDRENIVNSGSSKLISLTAAERAAWRKTMAPLLKSYEAKIGADVLHAAQLVNRR</sequence>
<evidence type="ECO:0000313" key="5">
    <source>
        <dbReference type="EMBL" id="TWI55671.1"/>
    </source>
</evidence>
<comment type="caution">
    <text evidence="5">The sequence shown here is derived from an EMBL/GenBank/DDBJ whole genome shotgun (WGS) entry which is preliminary data.</text>
</comment>
<dbReference type="Proteomes" id="UP000316905">
    <property type="component" value="Unassembled WGS sequence"/>
</dbReference>
<dbReference type="Pfam" id="PF03480">
    <property type="entry name" value="DctP"/>
    <property type="match status" value="1"/>
</dbReference>
<dbReference type="AlphaFoldDB" id="A0A562QG06"/>
<dbReference type="InterPro" id="IPR018389">
    <property type="entry name" value="DctP_fam"/>
</dbReference>
<keyword evidence="6" id="KW-1185">Reference proteome</keyword>
<comment type="similarity">
    <text evidence="1">Belongs to the bacterial solute-binding protein 7 family.</text>
</comment>
<evidence type="ECO:0000313" key="6">
    <source>
        <dbReference type="Proteomes" id="UP000316905"/>
    </source>
</evidence>
<dbReference type="NCBIfam" id="NF037995">
    <property type="entry name" value="TRAP_S1"/>
    <property type="match status" value="1"/>
</dbReference>
<dbReference type="GO" id="GO:0015740">
    <property type="term" value="P:C4-dicarboxylate transport"/>
    <property type="evidence" value="ECO:0007669"/>
    <property type="project" value="TreeGrafter"/>
</dbReference>
<dbReference type="PANTHER" id="PTHR33376">
    <property type="match status" value="1"/>
</dbReference>
<name>A0A562QG06_9PSED</name>
<gene>
    <name evidence="5" type="ORF">IQ22_01600</name>
</gene>
<proteinExistence type="inferred from homology"/>
<keyword evidence="3 4" id="KW-0732">Signal</keyword>
<dbReference type="OrthoDB" id="9771186at2"/>
<organism evidence="5 6">
    <name type="scientific">Pseudomonas duriflava</name>
    <dbReference type="NCBI Taxonomy" id="459528"/>
    <lineage>
        <taxon>Bacteria</taxon>
        <taxon>Pseudomonadati</taxon>
        <taxon>Pseudomonadota</taxon>
        <taxon>Gammaproteobacteria</taxon>
        <taxon>Pseudomonadales</taxon>
        <taxon>Pseudomonadaceae</taxon>
        <taxon>Pseudomonas</taxon>
    </lineage>
</organism>
<dbReference type="Gene3D" id="3.40.190.170">
    <property type="entry name" value="Bacterial extracellular solute-binding protein, family 7"/>
    <property type="match status" value="1"/>
</dbReference>
<protein>
    <submittedName>
        <fullName evidence="5">C4-dicarboxylate-binding protein DctP</fullName>
    </submittedName>
</protein>
<evidence type="ECO:0000256" key="1">
    <source>
        <dbReference type="ARBA" id="ARBA00009023"/>
    </source>
</evidence>
<dbReference type="GO" id="GO:0055085">
    <property type="term" value="P:transmembrane transport"/>
    <property type="evidence" value="ECO:0007669"/>
    <property type="project" value="InterPro"/>
</dbReference>
<evidence type="ECO:0000256" key="2">
    <source>
        <dbReference type="ARBA" id="ARBA00022448"/>
    </source>
</evidence>
<accession>A0A562QG06</accession>
<evidence type="ECO:0000256" key="3">
    <source>
        <dbReference type="ARBA" id="ARBA00022729"/>
    </source>
</evidence>
<dbReference type="InterPro" id="IPR038404">
    <property type="entry name" value="TRAP_DctP_sf"/>
</dbReference>
<evidence type="ECO:0000256" key="4">
    <source>
        <dbReference type="SAM" id="SignalP"/>
    </source>
</evidence>
<dbReference type="RefSeq" id="WP_145140551.1">
    <property type="nucleotide sequence ID" value="NZ_VLKY01000004.1"/>
</dbReference>
<dbReference type="PIRSF" id="PIRSF006470">
    <property type="entry name" value="DctB"/>
    <property type="match status" value="1"/>
</dbReference>
<reference evidence="5 6" key="1">
    <citation type="journal article" date="2015" name="Stand. Genomic Sci.">
        <title>Genomic Encyclopedia of Bacterial and Archaeal Type Strains, Phase III: the genomes of soil and plant-associated and newly described type strains.</title>
        <authorList>
            <person name="Whitman W.B."/>
            <person name="Woyke T."/>
            <person name="Klenk H.P."/>
            <person name="Zhou Y."/>
            <person name="Lilburn T.G."/>
            <person name="Beck B.J."/>
            <person name="De Vos P."/>
            <person name="Vandamme P."/>
            <person name="Eisen J.A."/>
            <person name="Garrity G."/>
            <person name="Hugenholtz P."/>
            <person name="Kyrpides N.C."/>
        </authorList>
    </citation>
    <scope>NUCLEOTIDE SEQUENCE [LARGE SCALE GENOMIC DNA]</scope>
    <source>
        <strain evidence="5 6">CGMCC 1.6858</strain>
    </source>
</reference>
<keyword evidence="2" id="KW-0813">Transport</keyword>